<feature type="transmembrane region" description="Helical" evidence="1">
    <location>
        <begin position="256"/>
        <end position="274"/>
    </location>
</feature>
<evidence type="ECO:0000313" key="2">
    <source>
        <dbReference type="EMBL" id="CAE0414871.1"/>
    </source>
</evidence>
<keyword evidence="1" id="KW-0472">Membrane</keyword>
<keyword evidence="1" id="KW-0812">Transmembrane</keyword>
<sequence length="285" mass="30991">MRSSLRDSTPKGRRSMPLKTLVVLLFAIILMGGPGVGAAFQPPLQHIHQGRKSVSFSPVSPKPQAKARQTLAIRGGGSKMVAPMAAVVVSKSGLLASWAIALGGFLIRNYKATKPWPSILLTGSRRGWNFVHAVSSTIFSGTILVTTLLEWLVVRSASPTVIKFWFLTIPRIDVAIVLPALTGAVVSGVAQSVQEYGTVKEAPKYIKSVLHLMATFGLWWAATDRPTQRQARQAVQLWLENKASGPVPSILQWRRGSNLVSCSFVLVLYILMVLKPGRPDLPPIR</sequence>
<gene>
    <name evidence="2" type="ORF">ACOF00016_LOCUS12052</name>
</gene>
<dbReference type="EMBL" id="HBIM01015256">
    <property type="protein sequence ID" value="CAE0414871.1"/>
    <property type="molecule type" value="Transcribed_RNA"/>
</dbReference>
<name>A0A7S3L8E0_9STRA</name>
<feature type="transmembrane region" description="Helical" evidence="1">
    <location>
        <begin position="84"/>
        <end position="107"/>
    </location>
</feature>
<proteinExistence type="predicted"/>
<keyword evidence="1" id="KW-1133">Transmembrane helix</keyword>
<organism evidence="2">
    <name type="scientific">Amphora coffeiformis</name>
    <dbReference type="NCBI Taxonomy" id="265554"/>
    <lineage>
        <taxon>Eukaryota</taxon>
        <taxon>Sar</taxon>
        <taxon>Stramenopiles</taxon>
        <taxon>Ochrophyta</taxon>
        <taxon>Bacillariophyta</taxon>
        <taxon>Bacillariophyceae</taxon>
        <taxon>Bacillariophycidae</taxon>
        <taxon>Thalassiophysales</taxon>
        <taxon>Catenulaceae</taxon>
        <taxon>Amphora</taxon>
    </lineage>
</organism>
<reference evidence="2" key="1">
    <citation type="submission" date="2021-01" db="EMBL/GenBank/DDBJ databases">
        <authorList>
            <person name="Corre E."/>
            <person name="Pelletier E."/>
            <person name="Niang G."/>
            <person name="Scheremetjew M."/>
            <person name="Finn R."/>
            <person name="Kale V."/>
            <person name="Holt S."/>
            <person name="Cochrane G."/>
            <person name="Meng A."/>
            <person name="Brown T."/>
            <person name="Cohen L."/>
        </authorList>
    </citation>
    <scope>NUCLEOTIDE SEQUENCE</scope>
    <source>
        <strain evidence="2">CCMP127</strain>
    </source>
</reference>
<evidence type="ECO:0000256" key="1">
    <source>
        <dbReference type="SAM" id="Phobius"/>
    </source>
</evidence>
<feature type="transmembrane region" description="Helical" evidence="1">
    <location>
        <begin position="128"/>
        <end position="154"/>
    </location>
</feature>
<dbReference type="AlphaFoldDB" id="A0A7S3L8E0"/>
<protein>
    <submittedName>
        <fullName evidence="2">Uncharacterized protein</fullName>
    </submittedName>
</protein>
<accession>A0A7S3L8E0</accession>
<feature type="transmembrane region" description="Helical" evidence="1">
    <location>
        <begin position="174"/>
        <end position="193"/>
    </location>
</feature>